<dbReference type="GO" id="GO:0006508">
    <property type="term" value="P:proteolysis"/>
    <property type="evidence" value="ECO:0007669"/>
    <property type="project" value="UniProtKB-KW"/>
</dbReference>
<dbReference type="AlphaFoldDB" id="A0A554SDH8"/>
<dbReference type="OrthoDB" id="73775at2"/>
<proteinExistence type="predicted"/>
<dbReference type="SUPFAM" id="SSF50494">
    <property type="entry name" value="Trypsin-like serine proteases"/>
    <property type="match status" value="1"/>
</dbReference>
<evidence type="ECO:0000256" key="4">
    <source>
        <dbReference type="SAM" id="Phobius"/>
    </source>
</evidence>
<reference evidence="6 7" key="1">
    <citation type="submission" date="2019-07" db="EMBL/GenBank/DDBJ databases">
        <authorList>
            <person name="Zhao L.H."/>
        </authorList>
    </citation>
    <scope>NUCLEOTIDE SEQUENCE [LARGE SCALE GENOMIC DNA]</scope>
    <source>
        <strain evidence="6 7">Co35</strain>
    </source>
</reference>
<keyword evidence="4" id="KW-0472">Membrane</keyword>
<dbReference type="Proteomes" id="UP000316988">
    <property type="component" value="Unassembled WGS sequence"/>
</dbReference>
<dbReference type="InterPro" id="IPR001940">
    <property type="entry name" value="Peptidase_S1C"/>
</dbReference>
<keyword evidence="4" id="KW-1133">Transmembrane helix</keyword>
<evidence type="ECO:0000259" key="5">
    <source>
        <dbReference type="Pfam" id="PF13180"/>
    </source>
</evidence>
<dbReference type="InterPro" id="IPR001478">
    <property type="entry name" value="PDZ"/>
</dbReference>
<evidence type="ECO:0000313" key="6">
    <source>
        <dbReference type="EMBL" id="TSD64382.1"/>
    </source>
</evidence>
<feature type="compositionally biased region" description="Low complexity" evidence="3">
    <location>
        <begin position="115"/>
        <end position="124"/>
    </location>
</feature>
<evidence type="ECO:0000256" key="2">
    <source>
        <dbReference type="ARBA" id="ARBA00022801"/>
    </source>
</evidence>
<dbReference type="SUPFAM" id="SSF50156">
    <property type="entry name" value="PDZ domain-like"/>
    <property type="match status" value="1"/>
</dbReference>
<sequence length="421" mass="41928">MHLRPLGHATARYLTGPAMITHAAGDRQDSSDSHRPSTRNAQQAGLHSKRTRSGGVMNTHRSARLALVGALAALTAGVAGLTYAATADSESATVSTAQRPIAVTVPPPPSRADETTTSSATNATTAQEQSLVYITTTVDYGRAEAAGTGIVLTSDGEILTNHHVVEGATSIQVQVVTTGETYSAEVVGYDATHDVAVLQLQDASGLTTAALDRSGTVAVGDEIVTVGNANGDGGAASAASGTVTALDQSITVQDEQTGSGRQLSGLIQVDADVVSGDSGGALRDADGDVIGMTTAASNGAPEVTGYAIPIEQALGIADQITSGQTSATITIGSTGFLGLQLDERGGVPIVAGTIEGSPAADLGIAQGSTITGIDGETVTTARQLSSAIAAHAAGDDVNITWLDAAGASHTATARLTAGPIG</sequence>
<dbReference type="InterPro" id="IPR009003">
    <property type="entry name" value="Peptidase_S1_PA"/>
</dbReference>
<dbReference type="Pfam" id="PF13180">
    <property type="entry name" value="PDZ_2"/>
    <property type="match status" value="1"/>
</dbReference>
<dbReference type="GO" id="GO:0004252">
    <property type="term" value="F:serine-type endopeptidase activity"/>
    <property type="evidence" value="ECO:0007669"/>
    <property type="project" value="InterPro"/>
</dbReference>
<keyword evidence="2" id="KW-0378">Hydrolase</keyword>
<evidence type="ECO:0000256" key="3">
    <source>
        <dbReference type="SAM" id="MobiDB-lite"/>
    </source>
</evidence>
<feature type="transmembrane region" description="Helical" evidence="4">
    <location>
        <begin position="65"/>
        <end position="85"/>
    </location>
</feature>
<dbReference type="InterPro" id="IPR051201">
    <property type="entry name" value="Chloro_Bact_Ser_Proteases"/>
</dbReference>
<accession>A0A554SDH8</accession>
<dbReference type="PANTHER" id="PTHR43343:SF3">
    <property type="entry name" value="PROTEASE DO-LIKE 8, CHLOROPLASTIC"/>
    <property type="match status" value="1"/>
</dbReference>
<dbReference type="EMBL" id="VLNT01000004">
    <property type="protein sequence ID" value="TSD64382.1"/>
    <property type="molecule type" value="Genomic_DNA"/>
</dbReference>
<gene>
    <name evidence="6" type="ORF">FNM00_07555</name>
</gene>
<feature type="domain" description="PDZ" evidence="5">
    <location>
        <begin position="335"/>
        <end position="400"/>
    </location>
</feature>
<keyword evidence="1" id="KW-0645">Protease</keyword>
<dbReference type="Gene3D" id="2.30.42.10">
    <property type="match status" value="1"/>
</dbReference>
<dbReference type="PANTHER" id="PTHR43343">
    <property type="entry name" value="PEPTIDASE S12"/>
    <property type="match status" value="1"/>
</dbReference>
<feature type="region of interest" description="Disordered" evidence="3">
    <location>
        <begin position="24"/>
        <end position="56"/>
    </location>
</feature>
<evidence type="ECO:0000313" key="7">
    <source>
        <dbReference type="Proteomes" id="UP000316988"/>
    </source>
</evidence>
<organism evidence="6 7">
    <name type="scientific">Aeromicrobium piscarium</name>
    <dbReference type="NCBI Taxonomy" id="2590901"/>
    <lineage>
        <taxon>Bacteria</taxon>
        <taxon>Bacillati</taxon>
        <taxon>Actinomycetota</taxon>
        <taxon>Actinomycetes</taxon>
        <taxon>Propionibacteriales</taxon>
        <taxon>Nocardioidaceae</taxon>
        <taxon>Aeromicrobium</taxon>
    </lineage>
</organism>
<dbReference type="PRINTS" id="PR00834">
    <property type="entry name" value="PROTEASES2C"/>
</dbReference>
<protein>
    <submittedName>
        <fullName evidence="6">PDZ domain-containing protein</fullName>
    </submittedName>
</protein>
<feature type="region of interest" description="Disordered" evidence="3">
    <location>
        <begin position="90"/>
        <end position="124"/>
    </location>
</feature>
<comment type="caution">
    <text evidence="6">The sequence shown here is derived from an EMBL/GenBank/DDBJ whole genome shotgun (WGS) entry which is preliminary data.</text>
</comment>
<dbReference type="Pfam" id="PF13365">
    <property type="entry name" value="Trypsin_2"/>
    <property type="match status" value="1"/>
</dbReference>
<evidence type="ECO:0000256" key="1">
    <source>
        <dbReference type="ARBA" id="ARBA00022670"/>
    </source>
</evidence>
<keyword evidence="4" id="KW-0812">Transmembrane</keyword>
<dbReference type="InterPro" id="IPR036034">
    <property type="entry name" value="PDZ_sf"/>
</dbReference>
<dbReference type="Gene3D" id="2.40.10.120">
    <property type="match status" value="1"/>
</dbReference>
<name>A0A554SDH8_9ACTN</name>
<keyword evidence="7" id="KW-1185">Reference proteome</keyword>
<feature type="compositionally biased region" description="Basic and acidic residues" evidence="3">
    <location>
        <begin position="24"/>
        <end position="35"/>
    </location>
</feature>